<dbReference type="Gramene" id="Os06t0350200-01">
    <property type="protein sequence ID" value="Os06t0350200-01"/>
    <property type="gene ID" value="Os06g0350200"/>
</dbReference>
<evidence type="ECO:0000313" key="1">
    <source>
        <dbReference type="EMBL" id="BAS97668.1"/>
    </source>
</evidence>
<dbReference type="EMBL" id="AP014962">
    <property type="protein sequence ID" value="BAS97668.1"/>
    <property type="molecule type" value="Genomic_DNA"/>
</dbReference>
<dbReference type="PaxDb" id="39947-A0A0P0WWN2"/>
<protein>
    <submittedName>
        <fullName evidence="1">Os06g0350200 protein</fullName>
    </submittedName>
</protein>
<dbReference type="AlphaFoldDB" id="A0A0P0WWN2"/>
<gene>
    <name evidence="1" type="ordered locus">Os06g0350200</name>
    <name evidence="1" type="ORF">OSNPB_060350200</name>
</gene>
<reference evidence="1 2" key="3">
    <citation type="journal article" date="2013" name="Rice">
        <title>Improvement of the Oryza sativa Nipponbare reference genome using next generation sequence and optical map data.</title>
        <authorList>
            <person name="Kawahara Y."/>
            <person name="de la Bastide M."/>
            <person name="Hamilton J.P."/>
            <person name="Kanamori H."/>
            <person name="McCombie W.R."/>
            <person name="Ouyang S."/>
            <person name="Schwartz D.C."/>
            <person name="Tanaka T."/>
            <person name="Wu J."/>
            <person name="Zhou S."/>
            <person name="Childs K.L."/>
            <person name="Davidson R.M."/>
            <person name="Lin H."/>
            <person name="Quesada-Ocampo L."/>
            <person name="Vaillancourt B."/>
            <person name="Sakai H."/>
            <person name="Lee S.S."/>
            <person name="Kim J."/>
            <person name="Numa H."/>
            <person name="Itoh T."/>
            <person name="Buell C.R."/>
            <person name="Matsumoto T."/>
        </authorList>
    </citation>
    <scope>NUCLEOTIDE SEQUENCE [LARGE SCALE GENOMIC DNA]</scope>
    <source>
        <strain evidence="2">cv. Nipponbare</strain>
    </source>
</reference>
<evidence type="ECO:0000313" key="2">
    <source>
        <dbReference type="Proteomes" id="UP000059680"/>
    </source>
</evidence>
<reference evidence="1 2" key="2">
    <citation type="journal article" date="2013" name="Plant Cell Physiol.">
        <title>Rice Annotation Project Database (RAP-DB): an integrative and interactive database for rice genomics.</title>
        <authorList>
            <person name="Sakai H."/>
            <person name="Lee S.S."/>
            <person name="Tanaka T."/>
            <person name="Numa H."/>
            <person name="Kim J."/>
            <person name="Kawahara Y."/>
            <person name="Wakimoto H."/>
            <person name="Yang C.C."/>
            <person name="Iwamoto M."/>
            <person name="Abe T."/>
            <person name="Yamada Y."/>
            <person name="Muto A."/>
            <person name="Inokuchi H."/>
            <person name="Ikemura T."/>
            <person name="Matsumoto T."/>
            <person name="Sasaki T."/>
            <person name="Itoh T."/>
        </authorList>
    </citation>
    <scope>NUCLEOTIDE SEQUENCE [LARGE SCALE GENOMIC DNA]</scope>
    <source>
        <strain evidence="2">cv. Nipponbare</strain>
    </source>
</reference>
<organism evidence="1 2">
    <name type="scientific">Oryza sativa subsp. japonica</name>
    <name type="common">Rice</name>
    <dbReference type="NCBI Taxonomy" id="39947"/>
    <lineage>
        <taxon>Eukaryota</taxon>
        <taxon>Viridiplantae</taxon>
        <taxon>Streptophyta</taxon>
        <taxon>Embryophyta</taxon>
        <taxon>Tracheophyta</taxon>
        <taxon>Spermatophyta</taxon>
        <taxon>Magnoliopsida</taxon>
        <taxon>Liliopsida</taxon>
        <taxon>Poales</taxon>
        <taxon>Poaceae</taxon>
        <taxon>BOP clade</taxon>
        <taxon>Oryzoideae</taxon>
        <taxon>Oryzeae</taxon>
        <taxon>Oryzinae</taxon>
        <taxon>Oryza</taxon>
        <taxon>Oryza sativa</taxon>
    </lineage>
</organism>
<name>A0A0P0WWN2_ORYSJ</name>
<sequence length="71" mass="7970">MRRPSRLPVVYPSSSPNKCHLRYLVVVSPPSSCLLCIYYTHYVVCCIAAPYDHTGSWIHLLGDEINCSPSC</sequence>
<proteinExistence type="predicted"/>
<dbReference type="Proteomes" id="UP000059680">
    <property type="component" value="Chromosome 6"/>
</dbReference>
<accession>A0A0P0WWN2</accession>
<dbReference type="InParanoid" id="A0A0P0WWN2"/>
<reference evidence="2" key="1">
    <citation type="journal article" date="2005" name="Nature">
        <title>The map-based sequence of the rice genome.</title>
        <authorList>
            <consortium name="International rice genome sequencing project (IRGSP)"/>
            <person name="Matsumoto T."/>
            <person name="Wu J."/>
            <person name="Kanamori H."/>
            <person name="Katayose Y."/>
            <person name="Fujisawa M."/>
            <person name="Namiki N."/>
            <person name="Mizuno H."/>
            <person name="Yamamoto K."/>
            <person name="Antonio B.A."/>
            <person name="Baba T."/>
            <person name="Sakata K."/>
            <person name="Nagamura Y."/>
            <person name="Aoki H."/>
            <person name="Arikawa K."/>
            <person name="Arita K."/>
            <person name="Bito T."/>
            <person name="Chiden Y."/>
            <person name="Fujitsuka N."/>
            <person name="Fukunaka R."/>
            <person name="Hamada M."/>
            <person name="Harada C."/>
            <person name="Hayashi A."/>
            <person name="Hijishita S."/>
            <person name="Honda M."/>
            <person name="Hosokawa S."/>
            <person name="Ichikawa Y."/>
            <person name="Idonuma A."/>
            <person name="Iijima M."/>
            <person name="Ikeda M."/>
            <person name="Ikeno M."/>
            <person name="Ito K."/>
            <person name="Ito S."/>
            <person name="Ito T."/>
            <person name="Ito Y."/>
            <person name="Ito Y."/>
            <person name="Iwabuchi A."/>
            <person name="Kamiya K."/>
            <person name="Karasawa W."/>
            <person name="Kurita K."/>
            <person name="Katagiri S."/>
            <person name="Kikuta A."/>
            <person name="Kobayashi H."/>
            <person name="Kobayashi N."/>
            <person name="Machita K."/>
            <person name="Maehara T."/>
            <person name="Masukawa M."/>
            <person name="Mizubayashi T."/>
            <person name="Mukai Y."/>
            <person name="Nagasaki H."/>
            <person name="Nagata Y."/>
            <person name="Naito S."/>
            <person name="Nakashima M."/>
            <person name="Nakama Y."/>
            <person name="Nakamichi Y."/>
            <person name="Nakamura M."/>
            <person name="Meguro A."/>
            <person name="Negishi M."/>
            <person name="Ohta I."/>
            <person name="Ohta T."/>
            <person name="Okamoto M."/>
            <person name="Ono N."/>
            <person name="Saji S."/>
            <person name="Sakaguchi M."/>
            <person name="Sakai K."/>
            <person name="Shibata M."/>
            <person name="Shimokawa T."/>
            <person name="Song J."/>
            <person name="Takazaki Y."/>
            <person name="Terasawa K."/>
            <person name="Tsugane M."/>
            <person name="Tsuji K."/>
            <person name="Ueda S."/>
            <person name="Waki K."/>
            <person name="Yamagata H."/>
            <person name="Yamamoto M."/>
            <person name="Yamamoto S."/>
            <person name="Yamane H."/>
            <person name="Yoshiki S."/>
            <person name="Yoshihara R."/>
            <person name="Yukawa K."/>
            <person name="Zhong H."/>
            <person name="Yano M."/>
            <person name="Yuan Q."/>
            <person name="Ouyang S."/>
            <person name="Liu J."/>
            <person name="Jones K.M."/>
            <person name="Gansberger K."/>
            <person name="Moffat K."/>
            <person name="Hill J."/>
            <person name="Bera J."/>
            <person name="Fadrosh D."/>
            <person name="Jin S."/>
            <person name="Johri S."/>
            <person name="Kim M."/>
            <person name="Overton L."/>
            <person name="Reardon M."/>
            <person name="Tsitrin T."/>
            <person name="Vuong H."/>
            <person name="Weaver B."/>
            <person name="Ciecko A."/>
            <person name="Tallon L."/>
            <person name="Jackson J."/>
            <person name="Pai G."/>
            <person name="Aken S.V."/>
            <person name="Utterback T."/>
            <person name="Reidmuller S."/>
            <person name="Feldblyum T."/>
            <person name="Hsiao J."/>
            <person name="Zismann V."/>
            <person name="Iobst S."/>
            <person name="de Vazeille A.R."/>
            <person name="Buell C.R."/>
            <person name="Ying K."/>
            <person name="Li Y."/>
            <person name="Lu T."/>
            <person name="Huang Y."/>
            <person name="Zhao Q."/>
            <person name="Feng Q."/>
            <person name="Zhang L."/>
            <person name="Zhu J."/>
            <person name="Weng Q."/>
            <person name="Mu J."/>
            <person name="Lu Y."/>
            <person name="Fan D."/>
            <person name="Liu Y."/>
            <person name="Guan J."/>
            <person name="Zhang Y."/>
            <person name="Yu S."/>
            <person name="Liu X."/>
            <person name="Zhang Y."/>
            <person name="Hong G."/>
            <person name="Han B."/>
            <person name="Choisne N."/>
            <person name="Demange N."/>
            <person name="Orjeda G."/>
            <person name="Samain S."/>
            <person name="Cattolico L."/>
            <person name="Pelletier E."/>
            <person name="Couloux A."/>
            <person name="Segurens B."/>
            <person name="Wincker P."/>
            <person name="D'Hont A."/>
            <person name="Scarpelli C."/>
            <person name="Weissenbach J."/>
            <person name="Salanoubat M."/>
            <person name="Quetier F."/>
            <person name="Yu Y."/>
            <person name="Kim H.R."/>
            <person name="Rambo T."/>
            <person name="Currie J."/>
            <person name="Collura K."/>
            <person name="Luo M."/>
            <person name="Yang T."/>
            <person name="Ammiraju J.S.S."/>
            <person name="Engler F."/>
            <person name="Soderlund C."/>
            <person name="Wing R.A."/>
            <person name="Palmer L.E."/>
            <person name="de la Bastide M."/>
            <person name="Spiegel L."/>
            <person name="Nascimento L."/>
            <person name="Zutavern T."/>
            <person name="O'Shaughnessy A."/>
            <person name="Dike S."/>
            <person name="Dedhia N."/>
            <person name="Preston R."/>
            <person name="Balija V."/>
            <person name="McCombie W.R."/>
            <person name="Chow T."/>
            <person name="Chen H."/>
            <person name="Chung M."/>
            <person name="Chen C."/>
            <person name="Shaw J."/>
            <person name="Wu H."/>
            <person name="Hsiao K."/>
            <person name="Chao Y."/>
            <person name="Chu M."/>
            <person name="Cheng C."/>
            <person name="Hour A."/>
            <person name="Lee P."/>
            <person name="Lin S."/>
            <person name="Lin Y."/>
            <person name="Liou J."/>
            <person name="Liu S."/>
            <person name="Hsing Y."/>
            <person name="Raghuvanshi S."/>
            <person name="Mohanty A."/>
            <person name="Bharti A.K."/>
            <person name="Gaur A."/>
            <person name="Gupta V."/>
            <person name="Kumar D."/>
            <person name="Ravi V."/>
            <person name="Vij S."/>
            <person name="Kapur A."/>
            <person name="Khurana P."/>
            <person name="Khurana P."/>
            <person name="Khurana J.P."/>
            <person name="Tyagi A.K."/>
            <person name="Gaikwad K."/>
            <person name="Singh A."/>
            <person name="Dalal V."/>
            <person name="Srivastava S."/>
            <person name="Dixit A."/>
            <person name="Pal A.K."/>
            <person name="Ghazi I.A."/>
            <person name="Yadav M."/>
            <person name="Pandit A."/>
            <person name="Bhargava A."/>
            <person name="Sureshbabu K."/>
            <person name="Batra K."/>
            <person name="Sharma T.R."/>
            <person name="Mohapatra T."/>
            <person name="Singh N.K."/>
            <person name="Messing J."/>
            <person name="Nelson A.B."/>
            <person name="Fuks G."/>
            <person name="Kavchok S."/>
            <person name="Keizer G."/>
            <person name="Linton E."/>
            <person name="Llaca V."/>
            <person name="Song R."/>
            <person name="Tanyolac B."/>
            <person name="Young S."/>
            <person name="Ho-Il K."/>
            <person name="Hahn J.H."/>
            <person name="Sangsakoo G."/>
            <person name="Vanavichit A."/>
            <person name="de Mattos Luiz.A.T."/>
            <person name="Zimmer P.D."/>
            <person name="Malone G."/>
            <person name="Dellagostin O."/>
            <person name="de Oliveira A.C."/>
            <person name="Bevan M."/>
            <person name="Bancroft I."/>
            <person name="Minx P."/>
            <person name="Cordum H."/>
            <person name="Wilson R."/>
            <person name="Cheng Z."/>
            <person name="Jin W."/>
            <person name="Jiang J."/>
            <person name="Leong S.A."/>
            <person name="Iwama H."/>
            <person name="Gojobori T."/>
            <person name="Itoh T."/>
            <person name="Niimura Y."/>
            <person name="Fujii Y."/>
            <person name="Habara T."/>
            <person name="Sakai H."/>
            <person name="Sato Y."/>
            <person name="Wilson G."/>
            <person name="Kumar K."/>
            <person name="McCouch S."/>
            <person name="Juretic N."/>
            <person name="Hoen D."/>
            <person name="Wright S."/>
            <person name="Bruskiewich R."/>
            <person name="Bureau T."/>
            <person name="Miyao A."/>
            <person name="Hirochika H."/>
            <person name="Nishikawa T."/>
            <person name="Kadowaki K."/>
            <person name="Sugiura M."/>
            <person name="Burr B."/>
            <person name="Sasaki T."/>
        </authorList>
    </citation>
    <scope>NUCLEOTIDE SEQUENCE [LARGE SCALE GENOMIC DNA]</scope>
    <source>
        <strain evidence="2">cv. Nipponbare</strain>
    </source>
</reference>
<keyword evidence="2" id="KW-1185">Reference proteome</keyword>